<dbReference type="InterPro" id="IPR019984">
    <property type="entry name" value="Ribosomal_uS17_bact/chlr"/>
</dbReference>
<dbReference type="Proteomes" id="UP000177324">
    <property type="component" value="Unassembled WGS sequence"/>
</dbReference>
<dbReference type="GO" id="GO:0019843">
    <property type="term" value="F:rRNA binding"/>
    <property type="evidence" value="ECO:0007669"/>
    <property type="project" value="UniProtKB-UniRule"/>
</dbReference>
<keyword evidence="2 6" id="KW-0699">rRNA-binding</keyword>
<organism evidence="7 8">
    <name type="scientific">Candidatus Chisholmbacteria bacterium RIFCSPHIGHO2_01_FULL_48_12</name>
    <dbReference type="NCBI Taxonomy" id="1797589"/>
    <lineage>
        <taxon>Bacteria</taxon>
        <taxon>Candidatus Chisholmiibacteriota</taxon>
    </lineage>
</organism>
<dbReference type="Gene3D" id="2.40.50.140">
    <property type="entry name" value="Nucleic acid-binding proteins"/>
    <property type="match status" value="1"/>
</dbReference>
<evidence type="ECO:0000313" key="7">
    <source>
        <dbReference type="EMBL" id="OGY15882.1"/>
    </source>
</evidence>
<gene>
    <name evidence="6" type="primary">rpsQ</name>
    <name evidence="7" type="ORF">A2784_03485</name>
</gene>
<dbReference type="NCBIfam" id="NF004123">
    <property type="entry name" value="PRK05610.1"/>
    <property type="match status" value="1"/>
</dbReference>
<comment type="function">
    <text evidence="6">One of the primary rRNA binding proteins, it binds specifically to the 5'-end of 16S ribosomal RNA.</text>
</comment>
<evidence type="ECO:0000256" key="6">
    <source>
        <dbReference type="HAMAP-Rule" id="MF_01345"/>
    </source>
</evidence>
<dbReference type="Pfam" id="PF00366">
    <property type="entry name" value="Ribosomal_S17"/>
    <property type="match status" value="1"/>
</dbReference>
<dbReference type="NCBIfam" id="TIGR03635">
    <property type="entry name" value="uS17_bact"/>
    <property type="match status" value="1"/>
</dbReference>
<proteinExistence type="inferred from homology"/>
<dbReference type="GO" id="GO:0006412">
    <property type="term" value="P:translation"/>
    <property type="evidence" value="ECO:0007669"/>
    <property type="project" value="UniProtKB-UniRule"/>
</dbReference>
<dbReference type="SUPFAM" id="SSF50249">
    <property type="entry name" value="Nucleic acid-binding proteins"/>
    <property type="match status" value="1"/>
</dbReference>
<dbReference type="GO" id="GO:0022627">
    <property type="term" value="C:cytosolic small ribosomal subunit"/>
    <property type="evidence" value="ECO:0007669"/>
    <property type="project" value="UniProtKB-UniRule"/>
</dbReference>
<evidence type="ECO:0000256" key="2">
    <source>
        <dbReference type="ARBA" id="ARBA00022730"/>
    </source>
</evidence>
<name>A0A1G1VKL7_9BACT</name>
<dbReference type="GO" id="GO:0003735">
    <property type="term" value="F:structural constituent of ribosome"/>
    <property type="evidence" value="ECO:0007669"/>
    <property type="project" value="UniProtKB-UniRule"/>
</dbReference>
<dbReference type="PANTHER" id="PTHR10744:SF1">
    <property type="entry name" value="SMALL RIBOSOMAL SUBUNIT PROTEIN US17M"/>
    <property type="match status" value="1"/>
</dbReference>
<evidence type="ECO:0000256" key="1">
    <source>
        <dbReference type="ARBA" id="ARBA00010254"/>
    </source>
</evidence>
<keyword evidence="4 6" id="KW-0689">Ribosomal protein</keyword>
<keyword evidence="5 6" id="KW-0687">Ribonucleoprotein</keyword>
<reference evidence="7 8" key="1">
    <citation type="journal article" date="2016" name="Nat. Commun.">
        <title>Thousands of microbial genomes shed light on interconnected biogeochemical processes in an aquifer system.</title>
        <authorList>
            <person name="Anantharaman K."/>
            <person name="Brown C.T."/>
            <person name="Hug L.A."/>
            <person name="Sharon I."/>
            <person name="Castelle C.J."/>
            <person name="Probst A.J."/>
            <person name="Thomas B.C."/>
            <person name="Singh A."/>
            <person name="Wilkins M.J."/>
            <person name="Karaoz U."/>
            <person name="Brodie E.L."/>
            <person name="Williams K.H."/>
            <person name="Hubbard S.S."/>
            <person name="Banfield J.F."/>
        </authorList>
    </citation>
    <scope>NUCLEOTIDE SEQUENCE [LARGE SCALE GENOMIC DNA]</scope>
</reference>
<dbReference type="InterPro" id="IPR000266">
    <property type="entry name" value="Ribosomal_uS17"/>
</dbReference>
<comment type="similarity">
    <text evidence="1 6">Belongs to the universal ribosomal protein uS17 family.</text>
</comment>
<comment type="caution">
    <text evidence="7">The sequence shown here is derived from an EMBL/GenBank/DDBJ whole genome shotgun (WGS) entry which is preliminary data.</text>
</comment>
<accession>A0A1G1VKL7</accession>
<dbReference type="AlphaFoldDB" id="A0A1G1VKL7"/>
<evidence type="ECO:0000256" key="5">
    <source>
        <dbReference type="ARBA" id="ARBA00023274"/>
    </source>
</evidence>
<keyword evidence="3 6" id="KW-0694">RNA-binding</keyword>
<dbReference type="STRING" id="1797589.A2784_03485"/>
<sequence>MKTITGVVIGSKGGKTAVVEVDRPWRHPIYQKTVKRSKKYLVHDPEGKAQAGQVVVIKEIRPVSRHKTWQIGEIKS</sequence>
<dbReference type="CDD" id="cd00364">
    <property type="entry name" value="Ribosomal_uS17"/>
    <property type="match status" value="1"/>
</dbReference>
<protein>
    <recommendedName>
        <fullName evidence="6">Small ribosomal subunit protein uS17</fullName>
    </recommendedName>
</protein>
<dbReference type="PRINTS" id="PR00973">
    <property type="entry name" value="RIBOSOMALS17"/>
</dbReference>
<dbReference type="EMBL" id="MHCH01000058">
    <property type="protein sequence ID" value="OGY15882.1"/>
    <property type="molecule type" value="Genomic_DNA"/>
</dbReference>
<dbReference type="PANTHER" id="PTHR10744">
    <property type="entry name" value="40S RIBOSOMAL PROTEIN S11 FAMILY MEMBER"/>
    <property type="match status" value="1"/>
</dbReference>
<dbReference type="HAMAP" id="MF_01345_B">
    <property type="entry name" value="Ribosomal_uS17_B"/>
    <property type="match status" value="1"/>
</dbReference>
<evidence type="ECO:0000256" key="4">
    <source>
        <dbReference type="ARBA" id="ARBA00022980"/>
    </source>
</evidence>
<evidence type="ECO:0000313" key="8">
    <source>
        <dbReference type="Proteomes" id="UP000177324"/>
    </source>
</evidence>
<dbReference type="InterPro" id="IPR012340">
    <property type="entry name" value="NA-bd_OB-fold"/>
</dbReference>
<evidence type="ECO:0000256" key="3">
    <source>
        <dbReference type="ARBA" id="ARBA00022884"/>
    </source>
</evidence>
<comment type="subunit">
    <text evidence="6">Part of the 30S ribosomal subunit.</text>
</comment>